<feature type="binding site" evidence="11">
    <location>
        <position position="32"/>
    </location>
    <ligand>
        <name>ATP</name>
        <dbReference type="ChEBI" id="CHEBI:30616"/>
    </ligand>
</feature>
<proteinExistence type="inferred from homology"/>
<dbReference type="EMBL" id="BMNM01000002">
    <property type="protein sequence ID" value="GGI73141.1"/>
    <property type="molecule type" value="Genomic_DNA"/>
</dbReference>
<evidence type="ECO:0000256" key="10">
    <source>
        <dbReference type="ARBA" id="ARBA00048988"/>
    </source>
</evidence>
<evidence type="ECO:0000256" key="9">
    <source>
        <dbReference type="ARBA" id="ARBA00034617"/>
    </source>
</evidence>
<keyword evidence="17" id="KW-1185">Reference proteome</keyword>
<dbReference type="Gene3D" id="3.40.50.300">
    <property type="entry name" value="P-loop containing nucleotide triphosphate hydrolases"/>
    <property type="match status" value="2"/>
</dbReference>
<dbReference type="SUPFAM" id="SSF158702">
    <property type="entry name" value="Sec63 N-terminal domain-like"/>
    <property type="match status" value="1"/>
</dbReference>
<dbReference type="GO" id="GO:0003677">
    <property type="term" value="F:DNA binding"/>
    <property type="evidence" value="ECO:0007669"/>
    <property type="project" value="UniProtKB-UniRule"/>
</dbReference>
<dbReference type="EC" id="5.6.2.4" evidence="11"/>
<dbReference type="PANTHER" id="PTHR47961">
    <property type="entry name" value="DNA POLYMERASE THETA, PUTATIVE (AFU_ORTHOLOGUE AFUA_1G05260)-RELATED"/>
    <property type="match status" value="1"/>
</dbReference>
<dbReference type="Gene3D" id="1.10.150.20">
    <property type="entry name" value="5' to 3' exonuclease, C-terminal subdomain"/>
    <property type="match status" value="1"/>
</dbReference>
<dbReference type="CDD" id="cd18795">
    <property type="entry name" value="SF2_C_Ski2"/>
    <property type="match status" value="1"/>
</dbReference>
<dbReference type="Proteomes" id="UP001060771">
    <property type="component" value="Chromosome"/>
</dbReference>
<evidence type="ECO:0000259" key="12">
    <source>
        <dbReference type="PROSITE" id="PS51192"/>
    </source>
</evidence>
<evidence type="ECO:0000313" key="17">
    <source>
        <dbReference type="Proteomes" id="UP001060771"/>
    </source>
</evidence>
<reference evidence="15" key="2">
    <citation type="submission" date="2020-09" db="EMBL/GenBank/DDBJ databases">
        <authorList>
            <person name="Sun Q."/>
            <person name="Ohkuma M."/>
        </authorList>
    </citation>
    <scope>NUCLEOTIDE SEQUENCE</scope>
    <source>
        <strain evidence="15">JCM 11219</strain>
    </source>
</reference>
<evidence type="ECO:0000256" key="3">
    <source>
        <dbReference type="ARBA" id="ARBA00022801"/>
    </source>
</evidence>
<evidence type="ECO:0000256" key="6">
    <source>
        <dbReference type="ARBA" id="ARBA00023125"/>
    </source>
</evidence>
<keyword evidence="8 11" id="KW-0413">Isomerase</keyword>
<evidence type="ECO:0000256" key="1">
    <source>
        <dbReference type="ARBA" id="ARBA00022741"/>
    </source>
</evidence>
<dbReference type="EMBL" id="AP026830">
    <property type="protein sequence ID" value="BDR91435.1"/>
    <property type="molecule type" value="Genomic_DNA"/>
</dbReference>
<dbReference type="InterPro" id="IPR001650">
    <property type="entry name" value="Helicase_C-like"/>
</dbReference>
<evidence type="ECO:0000313" key="14">
    <source>
        <dbReference type="EMBL" id="BDR91435.1"/>
    </source>
</evidence>
<dbReference type="SMART" id="SM00490">
    <property type="entry name" value="HELICc"/>
    <property type="match status" value="1"/>
</dbReference>
<evidence type="ECO:0000313" key="16">
    <source>
        <dbReference type="Proteomes" id="UP000657075"/>
    </source>
</evidence>
<gene>
    <name evidence="11" type="primary">hel308</name>
    <name evidence="15" type="ORF">GCM10007112_07500</name>
    <name evidence="14" type="ORF">Vsou_05280</name>
</gene>
<keyword evidence="2 11" id="KW-0227">DNA damage</keyword>
<dbReference type="InterPro" id="IPR027417">
    <property type="entry name" value="P-loop_NTPase"/>
</dbReference>
<evidence type="ECO:0000256" key="2">
    <source>
        <dbReference type="ARBA" id="ARBA00022763"/>
    </source>
</evidence>
<dbReference type="PROSITE" id="PS51192">
    <property type="entry name" value="HELICASE_ATP_BIND_1"/>
    <property type="match status" value="1"/>
</dbReference>
<keyword evidence="1 11" id="KW-0547">Nucleotide-binding</keyword>
<keyword evidence="4 11" id="KW-0347">Helicase</keyword>
<dbReference type="InterPro" id="IPR011545">
    <property type="entry name" value="DEAD/DEAH_box_helicase_dom"/>
</dbReference>
<comment type="similarity">
    <text evidence="11">Belongs to the helicase family. Hel308 subfamily.</text>
</comment>
<keyword evidence="6 11" id="KW-0238">DNA-binding</keyword>
<evidence type="ECO:0000259" key="13">
    <source>
        <dbReference type="PROSITE" id="PS51194"/>
    </source>
</evidence>
<dbReference type="RefSeq" id="WP_308419813.1">
    <property type="nucleotide sequence ID" value="NZ_AP026830.1"/>
</dbReference>
<evidence type="ECO:0000256" key="7">
    <source>
        <dbReference type="ARBA" id="ARBA00023204"/>
    </source>
</evidence>
<dbReference type="PANTHER" id="PTHR47961:SF10">
    <property type="entry name" value="ATP-DEPENDENT DNA HELICASE HEL308"/>
    <property type="match status" value="1"/>
</dbReference>
<dbReference type="GO" id="GO:0016818">
    <property type="term" value="F:hydrolase activity, acting on acid anhydrides, in phosphorus-containing anhydrides"/>
    <property type="evidence" value="ECO:0007669"/>
    <property type="project" value="UniProtKB-UniRule"/>
</dbReference>
<dbReference type="SUPFAM" id="SSF52540">
    <property type="entry name" value="P-loop containing nucleoside triphosphate hydrolases"/>
    <property type="match status" value="1"/>
</dbReference>
<dbReference type="GeneID" id="76206084"/>
<dbReference type="Pfam" id="PF20470">
    <property type="entry name" value="HTH_61"/>
    <property type="match status" value="1"/>
</dbReference>
<keyword evidence="5 11" id="KW-0067">ATP-binding</keyword>
<reference evidence="15" key="1">
    <citation type="journal article" date="2014" name="Int. J. Syst. Evol. Microbiol.">
        <title>Complete genome sequence of Corynebacterium casei LMG S-19264T (=DSM 44701T), isolated from a smear-ripened cheese.</title>
        <authorList>
            <consortium name="US DOE Joint Genome Institute (JGI-PGF)"/>
            <person name="Walter F."/>
            <person name="Albersmeier A."/>
            <person name="Kalinowski J."/>
            <person name="Ruckert C."/>
        </authorList>
    </citation>
    <scope>NUCLEOTIDE SEQUENCE</scope>
    <source>
        <strain evidence="15">JCM 11219</strain>
    </source>
</reference>
<dbReference type="InterPro" id="IPR014001">
    <property type="entry name" value="Helicase_ATP-bd"/>
</dbReference>
<evidence type="ECO:0000256" key="5">
    <source>
        <dbReference type="ARBA" id="ARBA00022840"/>
    </source>
</evidence>
<sequence length="765" mass="86358">MVRLRVVDLPIPDVLRDFIVRERGVQELYPPQEEAVRRGLFDGRNLIMCTSTATGKTLMAELAMVNAVLTRGVKAILAVPLRALAYEKARDLRVYERLGVRIAVTTGEYDKDDAWLMNYDIVVTTYEKLDSLLRHRVDWLRRVGVLVIDEIHYVDDDKRGPTIESIIAKVKALGLDMQLLALSATVGNAEELAKYLNAELVVSDWRPVRLREGVYYDGVIYYADGSRESIKDLGNPVLSLVMNTILDGGQALVFTNSRSNTVKLAQQLAQYICNYGVKVIEPRELSKVSGAILESSQSRLLGEELAKIVRCGVSFHHAGLDMDVRSIIEDSFRNRLIRVVVATTTLAAGVNLPARRVIIHDYRRYEPGFGMEELPVMEYKQMSGRAGRPGLDPYGEAILIARGEDEVDYLIKNYINARVEDVKSKFLTDKNLATHILSAIASGYASSVGDVMRFISSTLGYVQGSYDKNEFLRGLLRRKIDDILNFLMESGFLERRDDYVAATTLGLLLNTLYLDPYTANTYIRGLRVREETNDLGYAHLIVQSPEVPRLRVRRNEFDDYLQLVLDNWDYLLVKPSITKDEIEDGEFEDEEIEDYLSTVKTAVMLLDWANEASEDDLLKNYDVGPGDLRVYGDLMNWLVSAVARLAGALNMEKHMERLSTLRWRLTYGIREELMELVINLEGVGRARARALYNAGFKSVIDIANADPKLISGIRGFGDRLARSVVEQARKIVEEGKVVKPTATDTNREMSRQVIGKRRGSLLDYL</sequence>
<dbReference type="InterPro" id="IPR048772">
    <property type="entry name" value="Hel308-like_dom4"/>
</dbReference>
<dbReference type="GO" id="GO:0006281">
    <property type="term" value="P:DNA repair"/>
    <property type="evidence" value="ECO:0007669"/>
    <property type="project" value="UniProtKB-UniRule"/>
</dbReference>
<feature type="domain" description="Helicase ATP-binding" evidence="12">
    <location>
        <begin position="37"/>
        <end position="204"/>
    </location>
</feature>
<dbReference type="InterPro" id="IPR036390">
    <property type="entry name" value="WH_DNA-bd_sf"/>
</dbReference>
<dbReference type="HAMAP" id="MF_00442">
    <property type="entry name" value="Helicase_Hel308"/>
    <property type="match status" value="1"/>
</dbReference>
<evidence type="ECO:0000256" key="8">
    <source>
        <dbReference type="ARBA" id="ARBA00023235"/>
    </source>
</evidence>
<comment type="subunit">
    <text evidence="11">Monomer.</text>
</comment>
<dbReference type="Pfam" id="PF00271">
    <property type="entry name" value="Helicase_C"/>
    <property type="match status" value="1"/>
</dbReference>
<comment type="catalytic activity">
    <reaction evidence="9 11">
        <text>Couples ATP hydrolysis with the unwinding of duplex DNA by translocating in the 3'-5' direction.</text>
        <dbReference type="EC" id="5.6.2.4"/>
    </reaction>
</comment>
<dbReference type="AlphaFoldDB" id="A0A830EDU9"/>
<dbReference type="CDD" id="cd18028">
    <property type="entry name" value="DEXHc_archSki2"/>
    <property type="match status" value="1"/>
</dbReference>
<organism evidence="15 16">
    <name type="scientific">Vulcanisaeta souniana JCM 11219</name>
    <dbReference type="NCBI Taxonomy" id="1293586"/>
    <lineage>
        <taxon>Archaea</taxon>
        <taxon>Thermoproteota</taxon>
        <taxon>Thermoprotei</taxon>
        <taxon>Thermoproteales</taxon>
        <taxon>Thermoproteaceae</taxon>
        <taxon>Vulcanisaeta</taxon>
    </lineage>
</organism>
<reference evidence="17" key="3">
    <citation type="submission" date="2022-09" db="EMBL/GenBank/DDBJ databases">
        <title>Complete genome sequence of Vulcanisaeta souniana.</title>
        <authorList>
            <person name="Kato S."/>
            <person name="Itoh T."/>
            <person name="Ohkuma M."/>
        </authorList>
    </citation>
    <scope>NUCLEOTIDE SEQUENCE [LARGE SCALE GENOMIC DNA]</scope>
    <source>
        <strain evidence="17">JCM 11219</strain>
    </source>
</reference>
<keyword evidence="3 11" id="KW-0378">Hydrolase</keyword>
<dbReference type="Pfam" id="PF21280">
    <property type="entry name" value="Helicase_dom4_arc"/>
    <property type="match status" value="1"/>
</dbReference>
<accession>A0A830EDU9</accession>
<keyword evidence="7 11" id="KW-0234">DNA repair</keyword>
<evidence type="ECO:0000313" key="15">
    <source>
        <dbReference type="EMBL" id="GGI73141.1"/>
    </source>
</evidence>
<protein>
    <recommendedName>
        <fullName evidence="11">ATP-dependent DNA helicase Hel308</fullName>
        <ecNumber evidence="11">5.6.2.4</ecNumber>
    </recommendedName>
    <alternativeName>
        <fullName evidence="11">DNA 3'-5' helicase Hel308</fullName>
    </alternativeName>
</protein>
<dbReference type="Pfam" id="PF14520">
    <property type="entry name" value="HHH_5"/>
    <property type="match status" value="1"/>
</dbReference>
<dbReference type="GO" id="GO:0043138">
    <property type="term" value="F:3'-5' DNA helicase activity"/>
    <property type="evidence" value="ECO:0007669"/>
    <property type="project" value="UniProtKB-UniRule"/>
</dbReference>
<dbReference type="SUPFAM" id="SSF46785">
    <property type="entry name" value="Winged helix' DNA-binding domain"/>
    <property type="match status" value="1"/>
</dbReference>
<dbReference type="InterPro" id="IPR050474">
    <property type="entry name" value="Hel308_SKI2-like"/>
</dbReference>
<dbReference type="PROSITE" id="PS51194">
    <property type="entry name" value="HELICASE_CTER"/>
    <property type="match status" value="1"/>
</dbReference>
<dbReference type="Proteomes" id="UP000657075">
    <property type="component" value="Unassembled WGS sequence"/>
</dbReference>
<dbReference type="SMART" id="SM00487">
    <property type="entry name" value="DEXDc"/>
    <property type="match status" value="1"/>
</dbReference>
<dbReference type="GO" id="GO:0005524">
    <property type="term" value="F:ATP binding"/>
    <property type="evidence" value="ECO:0007669"/>
    <property type="project" value="UniProtKB-UniRule"/>
</dbReference>
<feature type="domain" description="Helicase C-terminal" evidence="13">
    <location>
        <begin position="236"/>
        <end position="440"/>
    </location>
</feature>
<evidence type="ECO:0000256" key="4">
    <source>
        <dbReference type="ARBA" id="ARBA00022806"/>
    </source>
</evidence>
<dbReference type="Pfam" id="PF00270">
    <property type="entry name" value="DEAD"/>
    <property type="match status" value="1"/>
</dbReference>
<dbReference type="InterPro" id="IPR022965">
    <property type="entry name" value="Helicase_Hel308"/>
</dbReference>
<name>A0A830EDU9_9CREN</name>
<dbReference type="Gene3D" id="1.10.3380.30">
    <property type="match status" value="1"/>
</dbReference>
<comment type="function">
    <text evidence="11">DNA-dependent ATPase and 3'-5' DNA helicase that may be involved in repair of stalled replication forks.</text>
</comment>
<dbReference type="InterPro" id="IPR046931">
    <property type="entry name" value="HTH_61"/>
</dbReference>
<comment type="catalytic activity">
    <reaction evidence="10 11">
        <text>ATP + H2O = ADP + phosphate + H(+)</text>
        <dbReference type="Rhea" id="RHEA:13065"/>
        <dbReference type="ChEBI" id="CHEBI:15377"/>
        <dbReference type="ChEBI" id="CHEBI:15378"/>
        <dbReference type="ChEBI" id="CHEBI:30616"/>
        <dbReference type="ChEBI" id="CHEBI:43474"/>
        <dbReference type="ChEBI" id="CHEBI:456216"/>
        <dbReference type="EC" id="5.6.2.4"/>
    </reaction>
</comment>
<evidence type="ECO:0000256" key="11">
    <source>
        <dbReference type="HAMAP-Rule" id="MF_00442"/>
    </source>
</evidence>
<reference evidence="14" key="4">
    <citation type="journal article" date="2023" name="Microbiol. Resour. Announc.">
        <title>Complete Genome Sequence of Vulcanisaeta souniana Strain IC-059, a Hyperthermophilic Archaeon Isolated from Hot Spring Water in Japan.</title>
        <authorList>
            <person name="Kato S."/>
            <person name="Itoh T."/>
            <person name="Wu L."/>
            <person name="Ma J."/>
            <person name="Ohkuma M."/>
        </authorList>
    </citation>
    <scope>NUCLEOTIDE SEQUENCE</scope>
    <source>
        <strain evidence="14">JCM 11219</strain>
    </source>
</reference>